<dbReference type="Pfam" id="PF01031">
    <property type="entry name" value="Dynamin_M"/>
    <property type="match status" value="1"/>
</dbReference>
<dbReference type="Pfam" id="PF00350">
    <property type="entry name" value="Dynamin_N"/>
    <property type="match status" value="1"/>
</dbReference>
<dbReference type="EMBL" id="NKUJ01000002">
    <property type="protein sequence ID" value="RMJ20103.1"/>
    <property type="molecule type" value="Genomic_DNA"/>
</dbReference>
<feature type="domain" description="GED" evidence="4">
    <location>
        <begin position="615"/>
        <end position="706"/>
    </location>
</feature>
<dbReference type="GO" id="GO:0008017">
    <property type="term" value="F:microtubule binding"/>
    <property type="evidence" value="ECO:0007669"/>
    <property type="project" value="TreeGrafter"/>
</dbReference>
<dbReference type="GO" id="GO:0005525">
    <property type="term" value="F:GTP binding"/>
    <property type="evidence" value="ECO:0007669"/>
    <property type="project" value="InterPro"/>
</dbReference>
<comment type="caution">
    <text evidence="6">The sequence shown here is derived from an EMBL/GenBank/DDBJ whole genome shotgun (WGS) entry which is preliminary data.</text>
</comment>
<dbReference type="InterPro" id="IPR027417">
    <property type="entry name" value="P-loop_NTPase"/>
</dbReference>
<accession>A0A3M2SRA3</accession>
<evidence type="ECO:0000259" key="5">
    <source>
        <dbReference type="PROSITE" id="PS51718"/>
    </source>
</evidence>
<evidence type="ECO:0000256" key="2">
    <source>
        <dbReference type="ARBA" id="ARBA00023134"/>
    </source>
</evidence>
<dbReference type="InterPro" id="IPR022812">
    <property type="entry name" value="Dynamin"/>
</dbReference>
<dbReference type="GO" id="GO:0048312">
    <property type="term" value="P:intracellular distribution of mitochondria"/>
    <property type="evidence" value="ECO:0007669"/>
    <property type="project" value="TreeGrafter"/>
</dbReference>
<feature type="compositionally biased region" description="Polar residues" evidence="3">
    <location>
        <begin position="955"/>
        <end position="965"/>
    </location>
</feature>
<dbReference type="InterPro" id="IPR045063">
    <property type="entry name" value="Dynamin_N"/>
</dbReference>
<organism evidence="6 7">
    <name type="scientific">Fusarium kuroshium</name>
    <dbReference type="NCBI Taxonomy" id="2010991"/>
    <lineage>
        <taxon>Eukaryota</taxon>
        <taxon>Fungi</taxon>
        <taxon>Dikarya</taxon>
        <taxon>Ascomycota</taxon>
        <taxon>Pezizomycotina</taxon>
        <taxon>Sordariomycetes</taxon>
        <taxon>Hypocreomycetidae</taxon>
        <taxon>Hypocreales</taxon>
        <taxon>Nectriaceae</taxon>
        <taxon>Fusarium</taxon>
        <taxon>Fusarium solani species complex</taxon>
    </lineage>
</organism>
<dbReference type="PRINTS" id="PR00195">
    <property type="entry name" value="DYNAMIN"/>
</dbReference>
<feature type="domain" description="Dynamin-type G" evidence="5">
    <location>
        <begin position="36"/>
        <end position="315"/>
    </location>
</feature>
<keyword evidence="1" id="KW-0547">Nucleotide-binding</keyword>
<name>A0A3M2SRA3_9HYPO</name>
<evidence type="ECO:0008006" key="8">
    <source>
        <dbReference type="Google" id="ProtNLM"/>
    </source>
</evidence>
<dbReference type="GO" id="GO:0000266">
    <property type="term" value="P:mitochondrial fission"/>
    <property type="evidence" value="ECO:0007669"/>
    <property type="project" value="TreeGrafter"/>
</dbReference>
<keyword evidence="2" id="KW-0342">GTP-binding</keyword>
<evidence type="ECO:0000313" key="7">
    <source>
        <dbReference type="Proteomes" id="UP000277212"/>
    </source>
</evidence>
<dbReference type="SUPFAM" id="SSF52540">
    <property type="entry name" value="P-loop containing nucleoside triphosphate hydrolases"/>
    <property type="match status" value="1"/>
</dbReference>
<proteinExistence type="predicted"/>
<dbReference type="PROSITE" id="PS51388">
    <property type="entry name" value="GED"/>
    <property type="match status" value="1"/>
</dbReference>
<evidence type="ECO:0000256" key="3">
    <source>
        <dbReference type="SAM" id="MobiDB-lite"/>
    </source>
</evidence>
<dbReference type="GO" id="GO:0003924">
    <property type="term" value="F:GTPase activity"/>
    <property type="evidence" value="ECO:0007669"/>
    <property type="project" value="InterPro"/>
</dbReference>
<dbReference type="GO" id="GO:0006897">
    <property type="term" value="P:endocytosis"/>
    <property type="evidence" value="ECO:0007669"/>
    <property type="project" value="TreeGrafter"/>
</dbReference>
<evidence type="ECO:0000256" key="1">
    <source>
        <dbReference type="ARBA" id="ARBA00022741"/>
    </source>
</evidence>
<evidence type="ECO:0000259" key="4">
    <source>
        <dbReference type="PROSITE" id="PS51388"/>
    </source>
</evidence>
<dbReference type="InterPro" id="IPR000375">
    <property type="entry name" value="Dynamin_stalk"/>
</dbReference>
<dbReference type="GO" id="GO:0016020">
    <property type="term" value="C:membrane"/>
    <property type="evidence" value="ECO:0007669"/>
    <property type="project" value="TreeGrafter"/>
</dbReference>
<feature type="compositionally biased region" description="Low complexity" evidence="3">
    <location>
        <begin position="885"/>
        <end position="896"/>
    </location>
</feature>
<dbReference type="Proteomes" id="UP000277212">
    <property type="component" value="Unassembled WGS sequence"/>
</dbReference>
<dbReference type="InterPro" id="IPR030381">
    <property type="entry name" value="G_DYNAMIN_dom"/>
</dbReference>
<gene>
    <name evidence="6" type="ORF">CDV36_000273</name>
</gene>
<feature type="region of interest" description="Disordered" evidence="3">
    <location>
        <begin position="927"/>
        <end position="965"/>
    </location>
</feature>
<dbReference type="Gene3D" id="3.40.50.300">
    <property type="entry name" value="P-loop containing nucleotide triphosphate hydrolases"/>
    <property type="match status" value="1"/>
</dbReference>
<dbReference type="CDD" id="cd08771">
    <property type="entry name" value="DLP_1"/>
    <property type="match status" value="1"/>
</dbReference>
<feature type="compositionally biased region" description="Low complexity" evidence="3">
    <location>
        <begin position="717"/>
        <end position="733"/>
    </location>
</feature>
<dbReference type="InterPro" id="IPR001401">
    <property type="entry name" value="Dynamin_GTPase"/>
</dbReference>
<dbReference type="AlphaFoldDB" id="A0A3M2SRA3"/>
<dbReference type="GO" id="GO:0005874">
    <property type="term" value="C:microtubule"/>
    <property type="evidence" value="ECO:0007669"/>
    <property type="project" value="TreeGrafter"/>
</dbReference>
<dbReference type="GO" id="GO:0016559">
    <property type="term" value="P:peroxisome fission"/>
    <property type="evidence" value="ECO:0007669"/>
    <property type="project" value="TreeGrafter"/>
</dbReference>
<dbReference type="InterPro" id="IPR020850">
    <property type="entry name" value="GED_dom"/>
</dbReference>
<protein>
    <recommendedName>
        <fullName evidence="8">GED domain-containing protein</fullName>
    </recommendedName>
</protein>
<sequence length="1174" mass="128300">MDVSVDSDILKQLNTAEAKDLHDISDSLSACGVGKIVNLPQIIVVGEQSAGKSSVLEAISHVRFPVQGGLCTRFATELVLRQAPETRVDVSVRFADETKKPQAFQRTGFREDDLPDIIKEAQECMGFTRAGRDFSKDILRLEIQGPGMYPLTLVDLPGLFHAETETQSLAGKDTVDQLVESYMKQKNSIILVVVSANSQLASHVALRRVKDIDPKRQRTIGVITKPDLTHPGLDDEKTYIRVAKNQESANKLQLGWHVLRNRSEKEASLEARDEVEEEFFKSGAWAAIPENDRGIANLRRKLSKVLYDHIRNSLPSVVEDIENSLRERQEQLDRLGKPRADDAEKRLFLVSIAGEFQRLARDGIHGRYNEHRFFGDLEAEDRKLRAQLRSFNRAFDYILKTKGSKQLIVGDEQEAQQEVEYPDYLEAFLAQYEFPDPEMITTEELNAQLEKHAAANLGRELPGSSNTDLAIQLFKKQAAPWKEIAECHIRQVIDIAKAFVDDLFSHVAGPPGINRTTEAILATCVDPFFEEKEKLLQDKLEELLRPYVEGYALPSDVDFYSSLSQRTMSRFASQLCSALQDQHPELFDKETQLELKPWMITRAMEQEAEQGEFGTEKVIDMMQAYYEMSRRTFTDNVVNLAIESCLMCDIPNILTPTEVNCMSDERLSELADESVNTVSQRETLREEVKILSQGLALCRRYRPRPSTVRPSPKVKLSSSAQEKAATKASTTKAIEPAPSSNSTYNTGLDALKKEMHAALVQTGVLKPIPSTGSNLPAEPAPAAKSNNVLATAAAAATAVQSQKPGEPVSSIFSQSTGATTNGSVSKPVTSSLFSQSTGSTSANPATKPAAPTGGLFGGSATSTTKPAGPASSGFGSGGLFGGGSSSTSKPAVPTSSPFPSGGIFGSSASSTSIPATSSPSAFGSGGLFGGSAPKSPTPASSSGGLFGSAKRKEPSQTSEGQSRTQLDYKLGHEALYLRRHGSLTLSSTHQHNNHNSPDNSLSTQQLINSEPQVITSTHYHHLLFTMKFSTFALFAFQAACIFSMPTSTDNECGALGVMDWSAVDLPDYVDSSSLRKCKEHPENIVSPNKRDESNVLQERACSPPGEHGKRWGCSKGGYCWINCGSLLRGEWCWEAMNYGTGEWSKCKEDDDCYRNMERGARCSVGDCKACGCGC</sequence>
<dbReference type="Gene3D" id="1.20.120.1240">
    <property type="entry name" value="Dynamin, middle domain"/>
    <property type="match status" value="1"/>
</dbReference>
<dbReference type="GO" id="GO:0005739">
    <property type="term" value="C:mitochondrion"/>
    <property type="evidence" value="ECO:0007669"/>
    <property type="project" value="TreeGrafter"/>
</dbReference>
<dbReference type="STRING" id="2010991.A0A3M2SRA3"/>
<feature type="compositionally biased region" description="Polar residues" evidence="3">
    <location>
        <begin position="810"/>
        <end position="828"/>
    </location>
</feature>
<dbReference type="OrthoDB" id="415706at2759"/>
<dbReference type="SMART" id="SM00053">
    <property type="entry name" value="DYNc"/>
    <property type="match status" value="1"/>
</dbReference>
<feature type="compositionally biased region" description="Low complexity" evidence="3">
    <location>
        <begin position="930"/>
        <end position="943"/>
    </location>
</feature>
<dbReference type="PANTHER" id="PTHR11566">
    <property type="entry name" value="DYNAMIN"/>
    <property type="match status" value="1"/>
</dbReference>
<dbReference type="PANTHER" id="PTHR11566:SF149">
    <property type="entry name" value="GTPASE, PUTATIVE (AFU_ORTHOLOGUE AFUA_6G11890)-RELATED"/>
    <property type="match status" value="1"/>
</dbReference>
<feature type="compositionally biased region" description="Gly residues" evidence="3">
    <location>
        <begin position="874"/>
        <end position="884"/>
    </location>
</feature>
<keyword evidence="7" id="KW-1185">Reference proteome</keyword>
<dbReference type="PROSITE" id="PS51718">
    <property type="entry name" value="G_DYNAMIN_2"/>
    <property type="match status" value="1"/>
</dbReference>
<feature type="region of interest" description="Disordered" evidence="3">
    <location>
        <begin position="703"/>
        <end position="741"/>
    </location>
</feature>
<evidence type="ECO:0000313" key="6">
    <source>
        <dbReference type="EMBL" id="RMJ20103.1"/>
    </source>
</evidence>
<feature type="compositionally biased region" description="Low complexity" evidence="3">
    <location>
        <begin position="829"/>
        <end position="841"/>
    </location>
</feature>
<feature type="region of interest" description="Disordered" evidence="3">
    <location>
        <begin position="798"/>
        <end position="896"/>
    </location>
</feature>
<reference evidence="6 7" key="1">
    <citation type="submission" date="2017-06" db="EMBL/GenBank/DDBJ databases">
        <title>Comparative genomic analysis of Ambrosia Fusariam Clade fungi.</title>
        <authorList>
            <person name="Stajich J.E."/>
            <person name="Carrillo J."/>
            <person name="Kijimoto T."/>
            <person name="Eskalen A."/>
            <person name="O'Donnell K."/>
            <person name="Kasson M."/>
        </authorList>
    </citation>
    <scope>NUCLEOTIDE SEQUENCE [LARGE SCALE GENOMIC DNA]</scope>
    <source>
        <strain evidence="6">UCR3666</strain>
    </source>
</reference>